<dbReference type="PANTHER" id="PTHR31851">
    <property type="entry name" value="FE(2+)/MN(2+) TRANSPORTER PCL1"/>
    <property type="match status" value="1"/>
</dbReference>
<organism evidence="8 9">
    <name type="scientific">Recurvomyces mirabilis</name>
    <dbReference type="NCBI Taxonomy" id="574656"/>
    <lineage>
        <taxon>Eukaryota</taxon>
        <taxon>Fungi</taxon>
        <taxon>Dikarya</taxon>
        <taxon>Ascomycota</taxon>
        <taxon>Pezizomycotina</taxon>
        <taxon>Dothideomycetes</taxon>
        <taxon>Dothideomycetidae</taxon>
        <taxon>Mycosphaerellales</taxon>
        <taxon>Teratosphaeriaceae</taxon>
        <taxon>Recurvomyces</taxon>
    </lineage>
</organism>
<evidence type="ECO:0000256" key="5">
    <source>
        <dbReference type="ARBA" id="ARBA00023136"/>
    </source>
</evidence>
<evidence type="ECO:0000256" key="6">
    <source>
        <dbReference type="SAM" id="MobiDB-lite"/>
    </source>
</evidence>
<evidence type="ECO:0000256" key="1">
    <source>
        <dbReference type="ARBA" id="ARBA00004127"/>
    </source>
</evidence>
<proteinExistence type="inferred from homology"/>
<feature type="compositionally biased region" description="Polar residues" evidence="6">
    <location>
        <begin position="1"/>
        <end position="11"/>
    </location>
</feature>
<gene>
    <name evidence="8" type="primary">CCC1_2</name>
    <name evidence="8" type="ORF">LTR78_007319</name>
</gene>
<keyword evidence="3 7" id="KW-0812">Transmembrane</keyword>
<evidence type="ECO:0000256" key="3">
    <source>
        <dbReference type="ARBA" id="ARBA00022692"/>
    </source>
</evidence>
<sequence length="258" mass="27834">MAELSTSSSAATPIEPATEKPSPHKETHSSSSPLLRDFTIGLADGLTVPFALTAGLSSLGNTHLVILAGLAELFAGSISMGLGAYLATVTEAKHYRNEEAREWKEVIEKPAEEEEEIYEVFASYGVRREEARGVVQGLKRDPEVWVRFMMDFELQLERPAAKGAWLAGLVMAVAYFFGGLLPMIPYFAFHNVTHALFTSIGITAFILVVFGYVKAIITGCQRKDALWSALQTLVIGVVAAGVSYGIVRGVNSSVHVAA</sequence>
<feature type="compositionally biased region" description="Basic and acidic residues" evidence="6">
    <location>
        <begin position="17"/>
        <end position="28"/>
    </location>
</feature>
<name>A0AAE0TS23_9PEZI</name>
<keyword evidence="5 7" id="KW-0472">Membrane</keyword>
<keyword evidence="9" id="KW-1185">Reference proteome</keyword>
<feature type="transmembrane region" description="Helical" evidence="7">
    <location>
        <begin position="64"/>
        <end position="87"/>
    </location>
</feature>
<dbReference type="GO" id="GO:0030026">
    <property type="term" value="P:intracellular manganese ion homeostasis"/>
    <property type="evidence" value="ECO:0007669"/>
    <property type="project" value="InterPro"/>
</dbReference>
<comment type="caution">
    <text evidence="8">The sequence shown here is derived from an EMBL/GenBank/DDBJ whole genome shotgun (WGS) entry which is preliminary data.</text>
</comment>
<evidence type="ECO:0000256" key="2">
    <source>
        <dbReference type="ARBA" id="ARBA00007049"/>
    </source>
</evidence>
<dbReference type="EMBL" id="JAUTXT010000030">
    <property type="protein sequence ID" value="KAK3672733.1"/>
    <property type="molecule type" value="Genomic_DNA"/>
</dbReference>
<evidence type="ECO:0000256" key="7">
    <source>
        <dbReference type="SAM" id="Phobius"/>
    </source>
</evidence>
<feature type="region of interest" description="Disordered" evidence="6">
    <location>
        <begin position="1"/>
        <end position="32"/>
    </location>
</feature>
<comment type="similarity">
    <text evidence="2">Belongs to the CCC1 family.</text>
</comment>
<protein>
    <submittedName>
        <fullName evidence="8">Protein ccc1</fullName>
    </submittedName>
</protein>
<feature type="transmembrane region" description="Helical" evidence="7">
    <location>
        <begin position="195"/>
        <end position="213"/>
    </location>
</feature>
<keyword evidence="4 7" id="KW-1133">Transmembrane helix</keyword>
<dbReference type="GO" id="GO:0005384">
    <property type="term" value="F:manganese ion transmembrane transporter activity"/>
    <property type="evidence" value="ECO:0007669"/>
    <property type="project" value="InterPro"/>
</dbReference>
<feature type="transmembrane region" description="Helical" evidence="7">
    <location>
        <begin position="164"/>
        <end position="189"/>
    </location>
</feature>
<dbReference type="GeneID" id="89963285"/>
<dbReference type="Pfam" id="PF01988">
    <property type="entry name" value="VIT1"/>
    <property type="match status" value="1"/>
</dbReference>
<evidence type="ECO:0000313" key="9">
    <source>
        <dbReference type="Proteomes" id="UP001274830"/>
    </source>
</evidence>
<accession>A0AAE0TS23</accession>
<dbReference type="AlphaFoldDB" id="A0AAE0TS23"/>
<feature type="transmembrane region" description="Helical" evidence="7">
    <location>
        <begin position="225"/>
        <end position="247"/>
    </location>
</feature>
<dbReference type="RefSeq" id="XP_064693570.1">
    <property type="nucleotide sequence ID" value="XM_064838745.1"/>
</dbReference>
<evidence type="ECO:0000256" key="4">
    <source>
        <dbReference type="ARBA" id="ARBA00022989"/>
    </source>
</evidence>
<evidence type="ECO:0000313" key="8">
    <source>
        <dbReference type="EMBL" id="KAK3672733.1"/>
    </source>
</evidence>
<dbReference type="CDD" id="cd02435">
    <property type="entry name" value="CCC1"/>
    <property type="match status" value="1"/>
</dbReference>
<dbReference type="InterPro" id="IPR008217">
    <property type="entry name" value="Ccc1_fam"/>
</dbReference>
<dbReference type="Proteomes" id="UP001274830">
    <property type="component" value="Unassembled WGS sequence"/>
</dbReference>
<dbReference type="GO" id="GO:0012505">
    <property type="term" value="C:endomembrane system"/>
    <property type="evidence" value="ECO:0007669"/>
    <property type="project" value="UniProtKB-SubCell"/>
</dbReference>
<comment type="subcellular location">
    <subcellularLocation>
        <location evidence="1">Endomembrane system</location>
        <topology evidence="1">Multi-pass membrane protein</topology>
    </subcellularLocation>
</comment>
<reference evidence="8" key="1">
    <citation type="submission" date="2023-07" db="EMBL/GenBank/DDBJ databases">
        <title>Black Yeasts Isolated from many extreme environments.</title>
        <authorList>
            <person name="Coleine C."/>
            <person name="Stajich J.E."/>
            <person name="Selbmann L."/>
        </authorList>
    </citation>
    <scope>NUCLEOTIDE SEQUENCE</scope>
    <source>
        <strain evidence="8">CCFEE 5485</strain>
    </source>
</reference>